<evidence type="ECO:0000313" key="2">
    <source>
        <dbReference type="Proteomes" id="UP001456562"/>
    </source>
</evidence>
<dbReference type="EMBL" id="JBEJUE010000030">
    <property type="protein sequence ID" value="MER0427958.1"/>
    <property type="molecule type" value="Genomic_DNA"/>
</dbReference>
<gene>
    <name evidence="1" type="ORF">ABR748_27660</name>
</gene>
<name>A0ABV1Q9X0_STRMI</name>
<keyword evidence="2" id="KW-1185">Reference proteome</keyword>
<accession>A0ABV1Q9X0</accession>
<protein>
    <submittedName>
        <fullName evidence="1">Uncharacterized protein</fullName>
    </submittedName>
</protein>
<organism evidence="1 2">
    <name type="scientific">Streptomyces microflavus</name>
    <name type="common">Streptomyces lipmanii</name>
    <dbReference type="NCBI Taxonomy" id="1919"/>
    <lineage>
        <taxon>Bacteria</taxon>
        <taxon>Bacillati</taxon>
        <taxon>Actinomycetota</taxon>
        <taxon>Actinomycetes</taxon>
        <taxon>Kitasatosporales</taxon>
        <taxon>Streptomycetaceae</taxon>
        <taxon>Streptomyces</taxon>
    </lineage>
</organism>
<proteinExistence type="predicted"/>
<dbReference type="Proteomes" id="UP001456562">
    <property type="component" value="Unassembled WGS sequence"/>
</dbReference>
<comment type="caution">
    <text evidence="1">The sequence shown here is derived from an EMBL/GenBank/DDBJ whole genome shotgun (WGS) entry which is preliminary data.</text>
</comment>
<reference evidence="1 2" key="1">
    <citation type="submission" date="2024-01" db="EMBL/GenBank/DDBJ databases">
        <title>Metagenomic exploration of the rhizosphere soil microbial community and their significance in facilitating the development of wild simulated ginseng.</title>
        <authorList>
            <person name="Huang J."/>
        </authorList>
    </citation>
    <scope>NUCLEOTIDE SEQUENCE [LARGE SCALE GENOMIC DNA]</scope>
    <source>
        <strain evidence="1 2">WY141</strain>
    </source>
</reference>
<dbReference type="RefSeq" id="WP_350240466.1">
    <property type="nucleotide sequence ID" value="NZ_JBEJUE010000030.1"/>
</dbReference>
<sequence length="50" mass="5734">MRWTQRKFWESSGVQGRLRSSWHAVRIHRCSAILPCEAGWFSASAAIMAL</sequence>
<evidence type="ECO:0000313" key="1">
    <source>
        <dbReference type="EMBL" id="MER0427958.1"/>
    </source>
</evidence>